<name>A0A1E5V2I8_9POAL</name>
<feature type="non-terminal residue" evidence="1">
    <location>
        <position position="1"/>
    </location>
</feature>
<sequence length="104" mass="11779">LLKKAVTVFKSKTGALRTKLLVMASLRGKMAMVRAVSHRIHALVSSDWEKQARLEYGNETPLVLAAAGVQEPAVEGLEFNLDDEIDQACDMFIRRFRKRMNRSF</sequence>
<protein>
    <submittedName>
        <fullName evidence="1">Uncharacterized protein</fullName>
    </submittedName>
</protein>
<dbReference type="PANTHER" id="PTHR33450">
    <property type="entry name" value="EMB|CAB67623.1-RELATED"/>
    <property type="match status" value="1"/>
</dbReference>
<dbReference type="OrthoDB" id="662547at2759"/>
<dbReference type="PANTHER" id="PTHR33450:SF6">
    <property type="entry name" value="OS09G0511200 PROTEIN"/>
    <property type="match status" value="1"/>
</dbReference>
<dbReference type="Proteomes" id="UP000095767">
    <property type="component" value="Unassembled WGS sequence"/>
</dbReference>
<keyword evidence="2" id="KW-1185">Reference proteome</keyword>
<proteinExistence type="predicted"/>
<organism evidence="1 2">
    <name type="scientific">Dichanthelium oligosanthes</name>
    <dbReference type="NCBI Taxonomy" id="888268"/>
    <lineage>
        <taxon>Eukaryota</taxon>
        <taxon>Viridiplantae</taxon>
        <taxon>Streptophyta</taxon>
        <taxon>Embryophyta</taxon>
        <taxon>Tracheophyta</taxon>
        <taxon>Spermatophyta</taxon>
        <taxon>Magnoliopsida</taxon>
        <taxon>Liliopsida</taxon>
        <taxon>Poales</taxon>
        <taxon>Poaceae</taxon>
        <taxon>PACMAD clade</taxon>
        <taxon>Panicoideae</taxon>
        <taxon>Panicodae</taxon>
        <taxon>Paniceae</taxon>
        <taxon>Dichantheliinae</taxon>
        <taxon>Dichanthelium</taxon>
    </lineage>
</organism>
<reference evidence="1 2" key="1">
    <citation type="submission" date="2016-09" db="EMBL/GenBank/DDBJ databases">
        <title>The draft genome of Dichanthelium oligosanthes: A C3 panicoid grass species.</title>
        <authorList>
            <person name="Studer A.J."/>
            <person name="Schnable J.C."/>
            <person name="Brutnell T.P."/>
        </authorList>
    </citation>
    <scope>NUCLEOTIDE SEQUENCE [LARGE SCALE GENOMIC DNA]</scope>
    <source>
        <strain evidence="2">cv. Kellogg 1175</strain>
        <tissue evidence="1">Leaf</tissue>
    </source>
</reference>
<gene>
    <name evidence="1" type="ORF">BAE44_0019595</name>
</gene>
<comment type="caution">
    <text evidence="1">The sequence shown here is derived from an EMBL/GenBank/DDBJ whole genome shotgun (WGS) entry which is preliminary data.</text>
</comment>
<dbReference type="EMBL" id="LWDX02053831">
    <property type="protein sequence ID" value="OEL19383.1"/>
    <property type="molecule type" value="Genomic_DNA"/>
</dbReference>
<accession>A0A1E5V2I8</accession>
<evidence type="ECO:0000313" key="2">
    <source>
        <dbReference type="Proteomes" id="UP000095767"/>
    </source>
</evidence>
<evidence type="ECO:0000313" key="1">
    <source>
        <dbReference type="EMBL" id="OEL19383.1"/>
    </source>
</evidence>
<dbReference type="AlphaFoldDB" id="A0A1E5V2I8"/>